<dbReference type="OrthoDB" id="416777at2759"/>
<reference evidence="2 3" key="1">
    <citation type="submission" date="2017-04" db="EMBL/GenBank/DDBJ databases">
        <title>Genome Sequence of the Model Brown-Rot Fungus Postia placenta SB12.</title>
        <authorList>
            <consortium name="DOE Joint Genome Institute"/>
            <person name="Gaskell J."/>
            <person name="Kersten P."/>
            <person name="Larrondo L.F."/>
            <person name="Canessa P."/>
            <person name="Martinez D."/>
            <person name="Hibbett D."/>
            <person name="Schmoll M."/>
            <person name="Kubicek C.P."/>
            <person name="Martinez A.T."/>
            <person name="Yadav J."/>
            <person name="Master E."/>
            <person name="Magnuson J.K."/>
            <person name="James T."/>
            <person name="Yaver D."/>
            <person name="Berka R."/>
            <person name="Labutti K."/>
            <person name="Lipzen A."/>
            <person name="Aerts A."/>
            <person name="Barry K."/>
            <person name="Henrissat B."/>
            <person name="Blanchette R."/>
            <person name="Grigoriev I."/>
            <person name="Cullen D."/>
        </authorList>
    </citation>
    <scope>NUCLEOTIDE SEQUENCE [LARGE SCALE GENOMIC DNA]</scope>
    <source>
        <strain evidence="2 3">MAD-698-R-SB12</strain>
    </source>
</reference>
<dbReference type="InterPro" id="IPR019438">
    <property type="entry name" value="Q_salvage"/>
</dbReference>
<proteinExistence type="inferred from homology"/>
<dbReference type="GO" id="GO:0016787">
    <property type="term" value="F:hydrolase activity"/>
    <property type="evidence" value="ECO:0007669"/>
    <property type="project" value="UniProtKB-KW"/>
</dbReference>
<keyword evidence="1" id="KW-0378">Hydrolase</keyword>
<comment type="catalytic activity">
    <reaction evidence="1">
        <text>queuosine 5'-phosphate + H2O = queuine + D-ribose 5-phosphate</text>
        <dbReference type="Rhea" id="RHEA:75387"/>
        <dbReference type="ChEBI" id="CHEBI:15377"/>
        <dbReference type="ChEBI" id="CHEBI:17433"/>
        <dbReference type="ChEBI" id="CHEBI:78346"/>
        <dbReference type="ChEBI" id="CHEBI:194371"/>
    </reaction>
    <physiologicalReaction direction="left-to-right" evidence="1">
        <dbReference type="Rhea" id="RHEA:75388"/>
    </physiologicalReaction>
</comment>
<keyword evidence="3" id="KW-1185">Reference proteome</keyword>
<dbReference type="AlphaFoldDB" id="A0A1X6NE33"/>
<dbReference type="PANTHER" id="PTHR21314">
    <property type="entry name" value="QUEUOSINE 5'-PHOSPHATE N-GLYCOSYLASE_HYDROLASE-RELATED"/>
    <property type="match status" value="1"/>
</dbReference>
<protein>
    <recommendedName>
        <fullName evidence="1">Queuosine 5'-phosphate N-glycosylase/hydrolase</fullName>
        <ecNumber evidence="1">3.2.2.-</ecNumber>
    </recommendedName>
    <alternativeName>
        <fullName evidence="1">Queuosine-nucleotide N-glycosylase/hydrolase</fullName>
    </alternativeName>
</protein>
<dbReference type="GeneID" id="36325350"/>
<gene>
    <name evidence="2" type="ORF">POSPLADRAFT_1053379</name>
</gene>
<dbReference type="GO" id="GO:0006400">
    <property type="term" value="P:tRNA modification"/>
    <property type="evidence" value="ECO:0007669"/>
    <property type="project" value="TreeGrafter"/>
</dbReference>
<dbReference type="EMBL" id="KZ110592">
    <property type="protein sequence ID" value="OSX66762.1"/>
    <property type="molecule type" value="Genomic_DNA"/>
</dbReference>
<dbReference type="EC" id="3.2.2.-" evidence="1"/>
<dbReference type="PANTHER" id="PTHR21314:SF1">
    <property type="entry name" value="QUEUOSINE SALVAGE PROTEIN"/>
    <property type="match status" value="1"/>
</dbReference>
<comment type="function">
    <text evidence="1">Catalyzes the hydrolysis of queuosine 5'-phosphate, releasing the nucleobase queuine (q). Is required for salvage of queuine from exogenous queuosine (Q) that is imported and then converted to queuosine 5'-phosphate intracellularly.</text>
</comment>
<sequence>MSSQPEFPPHAGFIRAVSISCNKVRVGANVVINEDGVKRLLTSPAFTTAFTRLRTAHGYKLPLVFPSTLAELNLLATLSILNFGSGYRVPLHAATGRGAFDSIRALVFALYISATGAGEGDYLSAQGMRSVGAHIIADLMGLADKIHVERAHESIPGLAVGELGGPLWELVQLVTRTLNDTGAALVQGGYPDLGSFLLEALREGERAQAHGGTAEGGADIMCDVALERLVRFLPAFRDMAVVGGEPVYCFKKALLTLHAVALRFSTTDARVPVPRTAALPVFVDNVLPSLLVHLDVIDLSAARFGLAGVFGDAGSAARVEALLAAAATRDSEEKEERRAVPKEGPVLGEEQAYVLRAAAVDACEAIVQAAHELGKGMGTDGAWLCDMTLPELDAWLWAVAKDRPDYRKLERFVLRDTTYF</sequence>
<dbReference type="RefSeq" id="XP_024343556.1">
    <property type="nucleotide sequence ID" value="XM_024480400.1"/>
</dbReference>
<dbReference type="Proteomes" id="UP000194127">
    <property type="component" value="Unassembled WGS sequence"/>
</dbReference>
<evidence type="ECO:0000256" key="1">
    <source>
        <dbReference type="RuleBase" id="RU365002"/>
    </source>
</evidence>
<evidence type="ECO:0000313" key="3">
    <source>
        <dbReference type="Proteomes" id="UP000194127"/>
    </source>
</evidence>
<name>A0A1X6NE33_9APHY</name>
<comment type="similarity">
    <text evidence="1">Belongs to the QNG1 protein family.</text>
</comment>
<evidence type="ECO:0000313" key="2">
    <source>
        <dbReference type="EMBL" id="OSX66762.1"/>
    </source>
</evidence>
<organism evidence="2 3">
    <name type="scientific">Postia placenta MAD-698-R-SB12</name>
    <dbReference type="NCBI Taxonomy" id="670580"/>
    <lineage>
        <taxon>Eukaryota</taxon>
        <taxon>Fungi</taxon>
        <taxon>Dikarya</taxon>
        <taxon>Basidiomycota</taxon>
        <taxon>Agaricomycotina</taxon>
        <taxon>Agaricomycetes</taxon>
        <taxon>Polyporales</taxon>
        <taxon>Adustoporiaceae</taxon>
        <taxon>Rhodonia</taxon>
    </lineage>
</organism>
<accession>A0A1X6NE33</accession>